<proteinExistence type="predicted"/>
<reference evidence="6" key="1">
    <citation type="submission" date="2019-06" db="EMBL/GenBank/DDBJ databases">
        <title>Methanoculleus strain from Tamsui River, Taipei, Taiwan.</title>
        <authorList>
            <person name="You Y.-T."/>
            <person name="Chen S.-C."/>
            <person name="Lai S.-J."/>
            <person name="Lee Y.-C."/>
            <person name="Lai M.-C."/>
        </authorList>
    </citation>
    <scope>NUCLEOTIDE SEQUENCE</scope>
    <source>
        <strain evidence="6">Afa-1</strain>
    </source>
</reference>
<organism evidence="6 7">
    <name type="scientific">Methanoculleus formosensis</name>
    <dbReference type="NCBI Taxonomy" id="2590886"/>
    <lineage>
        <taxon>Archaea</taxon>
        <taxon>Methanobacteriati</taxon>
        <taxon>Methanobacteriota</taxon>
        <taxon>Stenosarchaea group</taxon>
        <taxon>Methanomicrobia</taxon>
        <taxon>Methanomicrobiales</taxon>
        <taxon>Methanomicrobiaceae</taxon>
        <taxon>Methanoculleus</taxon>
    </lineage>
</organism>
<evidence type="ECO:0000256" key="2">
    <source>
        <dbReference type="ARBA" id="ARBA00022723"/>
    </source>
</evidence>
<comment type="caution">
    <text evidence="6">The sequence shown here is derived from an EMBL/GenBank/DDBJ whole genome shotgun (WGS) entry which is preliminary data.</text>
</comment>
<protein>
    <submittedName>
        <fullName evidence="6">Fe-S cluster protein</fullName>
    </submittedName>
</protein>
<dbReference type="PROSITE" id="PS51656">
    <property type="entry name" value="4FE4S"/>
    <property type="match status" value="1"/>
</dbReference>
<evidence type="ECO:0000313" key="7">
    <source>
        <dbReference type="Proteomes" id="UP001065682"/>
    </source>
</evidence>
<dbReference type="EMBL" id="VHLL01000001">
    <property type="protein sequence ID" value="MCT8336084.1"/>
    <property type="molecule type" value="Genomic_DNA"/>
</dbReference>
<dbReference type="GO" id="GO:0051539">
    <property type="term" value="F:4 iron, 4 sulfur cluster binding"/>
    <property type="evidence" value="ECO:0007669"/>
    <property type="project" value="UniProtKB-KW"/>
</dbReference>
<keyword evidence="4" id="KW-0411">Iron-sulfur</keyword>
<sequence length="206" mass="21988">MAWQPPGKDCGACGSPTCEAFIALVRRGGKSLPDCVFYPAGTPASTGSEGDACYTGRDVLGGEYDFILNPLPGEVSARKIILPFRPDLVEKWEIASGDIVVGRPAGAGCPVQHVLSVIHANPVSGLLTCLVVGPRASRGGGFKEIEAYHIVGFEGIARTVRREPTFGMRQRFLPGHCMMNLTHTGVVNMILAQSSGLRVRVEDIRL</sequence>
<gene>
    <name evidence="6" type="ORF">FKB36_00860</name>
</gene>
<dbReference type="RefSeq" id="WP_261596136.1">
    <property type="nucleotide sequence ID" value="NZ_VHLL01000001.1"/>
</dbReference>
<evidence type="ECO:0000256" key="1">
    <source>
        <dbReference type="ARBA" id="ARBA00022485"/>
    </source>
</evidence>
<dbReference type="Proteomes" id="UP001065682">
    <property type="component" value="Unassembled WGS sequence"/>
</dbReference>
<keyword evidence="3" id="KW-0408">Iron</keyword>
<dbReference type="Gene3D" id="1.10.15.40">
    <property type="entry name" value="Electron transport complex subunit B, putative Fe-S cluster"/>
    <property type="match status" value="1"/>
</dbReference>
<dbReference type="GO" id="GO:0046872">
    <property type="term" value="F:metal ion binding"/>
    <property type="evidence" value="ECO:0007669"/>
    <property type="project" value="UniProtKB-KW"/>
</dbReference>
<evidence type="ECO:0000256" key="3">
    <source>
        <dbReference type="ARBA" id="ARBA00023004"/>
    </source>
</evidence>
<evidence type="ECO:0000259" key="5">
    <source>
        <dbReference type="PROSITE" id="PS51656"/>
    </source>
</evidence>
<keyword evidence="2" id="KW-0479">Metal-binding</keyword>
<dbReference type="Pfam" id="PF04060">
    <property type="entry name" value="FeS"/>
    <property type="match status" value="1"/>
</dbReference>
<keyword evidence="1" id="KW-0004">4Fe-4S</keyword>
<evidence type="ECO:0000313" key="6">
    <source>
        <dbReference type="EMBL" id="MCT8336084.1"/>
    </source>
</evidence>
<feature type="domain" description="4Fe-4S" evidence="5">
    <location>
        <begin position="1"/>
        <end position="55"/>
    </location>
</feature>
<dbReference type="InterPro" id="IPR007202">
    <property type="entry name" value="4Fe-4S_dom"/>
</dbReference>
<keyword evidence="7" id="KW-1185">Reference proteome</keyword>
<evidence type="ECO:0000256" key="4">
    <source>
        <dbReference type="ARBA" id="ARBA00023014"/>
    </source>
</evidence>
<dbReference type="AlphaFoldDB" id="A0A9E4ZJ90"/>
<name>A0A9E4ZJ90_9EURY</name>
<accession>A0A9E4ZJ90</accession>